<gene>
    <name evidence="2" type="ORF">METZ01_LOCUS153010</name>
</gene>
<accession>A0A382AF81</accession>
<sequence>MADIYTNPELYDAIHINISSDNELIAHYAKICGGPVLELASGTGRLAEPIIDLDLPYTGIDTSKTFIKEAKKRFGNKGIFKTGNMQDFNLQTDYNFIFIGFNSFLHNLTDQDAENCLISVHKHLSEKGLFFVSAYIPDPKFLYQGSDFHPETDYFIYKNKRCRIMGKNSYDESTQINSITWHIEHDGNISEEKYSYKMRMYYPHMMDILLGDNGFMIEEKYGDWDRSLIDENSPMQIYICRKK</sequence>
<dbReference type="EMBL" id="UINC01025133">
    <property type="protein sequence ID" value="SVB00156.1"/>
    <property type="molecule type" value="Genomic_DNA"/>
</dbReference>
<reference evidence="2" key="1">
    <citation type="submission" date="2018-05" db="EMBL/GenBank/DDBJ databases">
        <authorList>
            <person name="Lanie J.A."/>
            <person name="Ng W.-L."/>
            <person name="Kazmierczak K.M."/>
            <person name="Andrzejewski T.M."/>
            <person name="Davidsen T.M."/>
            <person name="Wayne K.J."/>
            <person name="Tettelin H."/>
            <person name="Glass J.I."/>
            <person name="Rusch D."/>
            <person name="Podicherti R."/>
            <person name="Tsui H.-C.T."/>
            <person name="Winkler M.E."/>
        </authorList>
    </citation>
    <scope>NUCLEOTIDE SEQUENCE</scope>
</reference>
<dbReference type="SUPFAM" id="SSF53335">
    <property type="entry name" value="S-adenosyl-L-methionine-dependent methyltransferases"/>
    <property type="match status" value="1"/>
</dbReference>
<name>A0A382AF81_9ZZZZ</name>
<dbReference type="Gene3D" id="3.40.50.150">
    <property type="entry name" value="Vaccinia Virus protein VP39"/>
    <property type="match status" value="1"/>
</dbReference>
<proteinExistence type="predicted"/>
<dbReference type="CDD" id="cd02440">
    <property type="entry name" value="AdoMet_MTases"/>
    <property type="match status" value="1"/>
</dbReference>
<feature type="domain" description="Methyltransferase" evidence="1">
    <location>
        <begin position="36"/>
        <end position="128"/>
    </location>
</feature>
<dbReference type="Pfam" id="PF13649">
    <property type="entry name" value="Methyltransf_25"/>
    <property type="match status" value="1"/>
</dbReference>
<evidence type="ECO:0000313" key="2">
    <source>
        <dbReference type="EMBL" id="SVB00156.1"/>
    </source>
</evidence>
<evidence type="ECO:0000259" key="1">
    <source>
        <dbReference type="Pfam" id="PF13649"/>
    </source>
</evidence>
<dbReference type="InterPro" id="IPR041698">
    <property type="entry name" value="Methyltransf_25"/>
</dbReference>
<dbReference type="Gene3D" id="2.20.25.110">
    <property type="entry name" value="S-adenosyl-L-methionine-dependent methyltransferases"/>
    <property type="match status" value="1"/>
</dbReference>
<dbReference type="AlphaFoldDB" id="A0A382AF81"/>
<protein>
    <recommendedName>
        <fullName evidence="1">Methyltransferase domain-containing protein</fullName>
    </recommendedName>
</protein>
<dbReference type="InterPro" id="IPR029063">
    <property type="entry name" value="SAM-dependent_MTases_sf"/>
</dbReference>
<organism evidence="2">
    <name type="scientific">marine metagenome</name>
    <dbReference type="NCBI Taxonomy" id="408172"/>
    <lineage>
        <taxon>unclassified sequences</taxon>
        <taxon>metagenomes</taxon>
        <taxon>ecological metagenomes</taxon>
    </lineage>
</organism>